<dbReference type="EMBL" id="JAOQAV010000101">
    <property type="protein sequence ID" value="KAJ4177544.1"/>
    <property type="molecule type" value="Genomic_DNA"/>
</dbReference>
<evidence type="ECO:0000313" key="2">
    <source>
        <dbReference type="Proteomes" id="UP001152087"/>
    </source>
</evidence>
<name>A0A9W8QTX7_9HYPO</name>
<organism evidence="1 2">
    <name type="scientific">Fusarium falciforme</name>
    <dbReference type="NCBI Taxonomy" id="195108"/>
    <lineage>
        <taxon>Eukaryota</taxon>
        <taxon>Fungi</taxon>
        <taxon>Dikarya</taxon>
        <taxon>Ascomycota</taxon>
        <taxon>Pezizomycotina</taxon>
        <taxon>Sordariomycetes</taxon>
        <taxon>Hypocreomycetidae</taxon>
        <taxon>Hypocreales</taxon>
        <taxon>Nectriaceae</taxon>
        <taxon>Fusarium</taxon>
        <taxon>Fusarium solani species complex</taxon>
    </lineage>
</organism>
<keyword evidence="2" id="KW-1185">Reference proteome</keyword>
<evidence type="ECO:0000313" key="1">
    <source>
        <dbReference type="EMBL" id="KAJ4177544.1"/>
    </source>
</evidence>
<proteinExistence type="predicted"/>
<accession>A0A9W8QTX7</accession>
<protein>
    <submittedName>
        <fullName evidence="1">Uncharacterized protein</fullName>
    </submittedName>
</protein>
<dbReference type="AlphaFoldDB" id="A0A9W8QTX7"/>
<gene>
    <name evidence="1" type="ORF">NW755_013787</name>
</gene>
<reference evidence="1" key="1">
    <citation type="submission" date="2022-09" db="EMBL/GenBank/DDBJ databases">
        <title>Fusarium specimens isolated from Avocado Roots.</title>
        <authorList>
            <person name="Stajich J."/>
            <person name="Roper C."/>
            <person name="Heimlech-Rivalta G."/>
        </authorList>
    </citation>
    <scope>NUCLEOTIDE SEQUENCE</scope>
    <source>
        <strain evidence="1">A02</strain>
    </source>
</reference>
<dbReference type="OrthoDB" id="10560365at2759"/>
<sequence>MSIDDKEFPDVHDAAIGRNDDVVDEKRGNAADRADMYRMGKVQEMRVCASNC</sequence>
<dbReference type="Proteomes" id="UP001152087">
    <property type="component" value="Unassembled WGS sequence"/>
</dbReference>
<comment type="caution">
    <text evidence="1">The sequence shown here is derived from an EMBL/GenBank/DDBJ whole genome shotgun (WGS) entry which is preliminary data.</text>
</comment>